<sequence>MTSNMPYRKTLPPFQSRNVRQTNGNHKQPQEDEWMNLMKYVSLAARKRQEIAEKKRLEEEQRMPKEDVEEAPTAQSLIEEAQEFLWKSMGEMKAKLRKKRFKEGQGWEKPQSLSREEVEEEVWEMVDMMAFEYGMGQGPQESFRAWDARMQLLNERVHEIWAENSERMLMREPRYVEGLPARLMLWPPTFMPHKRRGRTGLDRCLQCEVKGLQCSRVRSGEKCLVKMKGGTEWMVAGRKVKEKIEKKKPGQVRFAEEEESESKSESTPEKSEKGMVKERKEEEDEEEEVRKLVEELEDRRKGVRSEVVGDGMQRIGGLAVPMWSNAEALQYSLYVRNMTVSSLTNNLPINTISPAPNMPPPPDLSSYRLSDEQSTRIFTQEILPAEFPPSLSSSSSQSTTSDPPSRTPLAILAVGQTGAGKTRLAPAILSTLQSQDSNKPTSLAHFIADTYKTYHPEYTRLMLSTPNLASPATGPDARRWLSMAAQEAVRRNLDVLLESACRHPDDFTQLASIFRSANYRVEVLILAVPEALSRLGILTRFYEKLPEAQSRNLPIRLTPVKVHDDSYKGLLDAATFLDQSGAADQVLVIRRGNLVAYSEEKGSDGKWKGGIADAIQRERERPLTNEEMKLALDDIQKVSTHEDATDQVGQVRTLLQPLINQSSERHDEFPELRPLEFGSLTTKDDKKTNILRLGYV</sequence>
<feature type="compositionally biased region" description="Basic and acidic residues" evidence="3">
    <location>
        <begin position="261"/>
        <end position="280"/>
    </location>
</feature>
<feature type="region of interest" description="Disordered" evidence="3">
    <location>
        <begin position="246"/>
        <end position="288"/>
    </location>
</feature>
<evidence type="ECO:0000256" key="2">
    <source>
        <dbReference type="ARBA" id="ARBA00022840"/>
    </source>
</evidence>
<dbReference type="Pfam" id="PF06414">
    <property type="entry name" value="Zeta_toxin"/>
    <property type="match status" value="1"/>
</dbReference>
<organism evidence="5 6">
    <name type="scientific">Cladobotryum mycophilum</name>
    <dbReference type="NCBI Taxonomy" id="491253"/>
    <lineage>
        <taxon>Eukaryota</taxon>
        <taxon>Fungi</taxon>
        <taxon>Dikarya</taxon>
        <taxon>Ascomycota</taxon>
        <taxon>Pezizomycotina</taxon>
        <taxon>Sordariomycetes</taxon>
        <taxon>Hypocreomycetidae</taxon>
        <taxon>Hypocreales</taxon>
        <taxon>Hypocreaceae</taxon>
        <taxon>Cladobotryum</taxon>
    </lineage>
</organism>
<evidence type="ECO:0000256" key="3">
    <source>
        <dbReference type="SAM" id="MobiDB-lite"/>
    </source>
</evidence>
<name>A0ABR0SAJ8_9HYPO</name>
<reference evidence="5 6" key="1">
    <citation type="submission" date="2024-01" db="EMBL/GenBank/DDBJ databases">
        <title>Complete genome of Cladobotryum mycophilum ATHUM6906.</title>
        <authorList>
            <person name="Christinaki A.C."/>
            <person name="Myridakis A.I."/>
            <person name="Kouvelis V.N."/>
        </authorList>
    </citation>
    <scope>NUCLEOTIDE SEQUENCE [LARGE SCALE GENOMIC DNA]</scope>
    <source>
        <strain evidence="5 6">ATHUM6906</strain>
    </source>
</reference>
<feature type="region of interest" description="Disordered" evidence="3">
    <location>
        <begin position="1"/>
        <end position="29"/>
    </location>
</feature>
<keyword evidence="1" id="KW-0547">Nucleotide-binding</keyword>
<dbReference type="Proteomes" id="UP001338125">
    <property type="component" value="Unassembled WGS sequence"/>
</dbReference>
<dbReference type="InterPro" id="IPR010488">
    <property type="entry name" value="Zeta_toxin_domain"/>
</dbReference>
<proteinExistence type="predicted"/>
<keyword evidence="6" id="KW-1185">Reference proteome</keyword>
<dbReference type="EMBL" id="JAVFKD010000015">
    <property type="protein sequence ID" value="KAK5989178.1"/>
    <property type="molecule type" value="Genomic_DNA"/>
</dbReference>
<protein>
    <recommendedName>
        <fullName evidence="4">Zeta toxin domain-containing protein</fullName>
    </recommendedName>
</protein>
<feature type="compositionally biased region" description="Low complexity" evidence="3">
    <location>
        <begin position="388"/>
        <end position="408"/>
    </location>
</feature>
<evidence type="ECO:0000313" key="6">
    <source>
        <dbReference type="Proteomes" id="UP001338125"/>
    </source>
</evidence>
<accession>A0ABR0SAJ8</accession>
<evidence type="ECO:0000313" key="5">
    <source>
        <dbReference type="EMBL" id="KAK5989178.1"/>
    </source>
</evidence>
<dbReference type="Gene3D" id="3.40.50.300">
    <property type="entry name" value="P-loop containing nucleotide triphosphate hydrolases"/>
    <property type="match status" value="1"/>
</dbReference>
<gene>
    <name evidence="5" type="ORF">PT974_10678</name>
</gene>
<evidence type="ECO:0000259" key="4">
    <source>
        <dbReference type="Pfam" id="PF06414"/>
    </source>
</evidence>
<comment type="caution">
    <text evidence="5">The sequence shown here is derived from an EMBL/GenBank/DDBJ whole genome shotgun (WGS) entry which is preliminary data.</text>
</comment>
<feature type="region of interest" description="Disordered" evidence="3">
    <location>
        <begin position="386"/>
        <end position="408"/>
    </location>
</feature>
<feature type="compositionally biased region" description="Polar residues" evidence="3">
    <location>
        <begin position="13"/>
        <end position="27"/>
    </location>
</feature>
<evidence type="ECO:0000256" key="1">
    <source>
        <dbReference type="ARBA" id="ARBA00022741"/>
    </source>
</evidence>
<dbReference type="SUPFAM" id="SSF52540">
    <property type="entry name" value="P-loop containing nucleoside triphosphate hydrolases"/>
    <property type="match status" value="1"/>
</dbReference>
<feature type="domain" description="Zeta toxin" evidence="4">
    <location>
        <begin position="402"/>
        <end position="600"/>
    </location>
</feature>
<dbReference type="InterPro" id="IPR027417">
    <property type="entry name" value="P-loop_NTPase"/>
</dbReference>
<keyword evidence="2" id="KW-0067">ATP-binding</keyword>